<keyword evidence="5" id="KW-0418">Kinase</keyword>
<dbReference type="EMBL" id="MFRC01000053">
    <property type="protein sequence ID" value="OGH88981.1"/>
    <property type="molecule type" value="Genomic_DNA"/>
</dbReference>
<feature type="domain" description="Nucleoside diphosphate kinase-like" evidence="7">
    <location>
        <begin position="6"/>
        <end position="181"/>
    </location>
</feature>
<evidence type="ECO:0000256" key="2">
    <source>
        <dbReference type="ARBA" id="ARBA00008142"/>
    </source>
</evidence>
<reference evidence="8 9" key="1">
    <citation type="journal article" date="2016" name="Nat. Commun.">
        <title>Thousands of microbial genomes shed light on interconnected biogeochemical processes in an aquifer system.</title>
        <authorList>
            <person name="Anantharaman K."/>
            <person name="Brown C.T."/>
            <person name="Hug L.A."/>
            <person name="Sharon I."/>
            <person name="Castelle C.J."/>
            <person name="Probst A.J."/>
            <person name="Thomas B.C."/>
            <person name="Singh A."/>
            <person name="Wilkins M.J."/>
            <person name="Karaoz U."/>
            <person name="Brodie E.L."/>
            <person name="Williams K.H."/>
            <person name="Hubbard S.S."/>
            <person name="Banfield J.F."/>
        </authorList>
    </citation>
    <scope>NUCLEOTIDE SEQUENCE [LARGE SCALE GENOMIC DNA]</scope>
</reference>
<gene>
    <name evidence="8" type="ORF">A2537_01505</name>
</gene>
<dbReference type="InterPro" id="IPR034907">
    <property type="entry name" value="NDK-like_dom"/>
</dbReference>
<dbReference type="PROSITE" id="PS51374">
    <property type="entry name" value="NDPK_LIKE"/>
    <property type="match status" value="1"/>
</dbReference>
<evidence type="ECO:0000313" key="9">
    <source>
        <dbReference type="Proteomes" id="UP000178490"/>
    </source>
</evidence>
<dbReference type="AlphaFoldDB" id="A0A1F6NYL7"/>
<evidence type="ECO:0000313" key="8">
    <source>
        <dbReference type="EMBL" id="OGH88981.1"/>
    </source>
</evidence>
<evidence type="ECO:0000259" key="7">
    <source>
        <dbReference type="SMART" id="SM00562"/>
    </source>
</evidence>
<evidence type="ECO:0000256" key="1">
    <source>
        <dbReference type="ARBA" id="ARBA00001946"/>
    </source>
</evidence>
<proteinExistence type="inferred from homology"/>
<name>A0A1F6NYL7_9BACT</name>
<dbReference type="PANTHER" id="PTHR11349">
    <property type="entry name" value="NUCLEOSIDE DIPHOSPHATE KINASE"/>
    <property type="match status" value="1"/>
</dbReference>
<dbReference type="CDD" id="cd04413">
    <property type="entry name" value="NDPk_I"/>
    <property type="match status" value="1"/>
</dbReference>
<evidence type="ECO:0000256" key="3">
    <source>
        <dbReference type="ARBA" id="ARBA00012966"/>
    </source>
</evidence>
<dbReference type="GO" id="GO:0004550">
    <property type="term" value="F:nucleoside diphosphate kinase activity"/>
    <property type="evidence" value="ECO:0007669"/>
    <property type="project" value="UniProtKB-EC"/>
</dbReference>
<dbReference type="Proteomes" id="UP000178490">
    <property type="component" value="Unassembled WGS sequence"/>
</dbReference>
<evidence type="ECO:0000256" key="6">
    <source>
        <dbReference type="PROSITE-ProRule" id="PRU00706"/>
    </source>
</evidence>
<protein>
    <recommendedName>
        <fullName evidence="3">nucleoside-diphosphate kinase</fullName>
        <ecNumber evidence="3">2.7.4.6</ecNumber>
    </recommendedName>
</protein>
<dbReference type="InterPro" id="IPR036850">
    <property type="entry name" value="NDK-like_dom_sf"/>
</dbReference>
<comment type="similarity">
    <text evidence="2 6">Belongs to the NDK family.</text>
</comment>
<accession>A0A1F6NYL7</accession>
<evidence type="ECO:0000256" key="4">
    <source>
        <dbReference type="ARBA" id="ARBA00022679"/>
    </source>
</evidence>
<dbReference type="SUPFAM" id="SSF54919">
    <property type="entry name" value="Nucleoside diphosphate kinase, NDK"/>
    <property type="match status" value="1"/>
</dbReference>
<dbReference type="Gene3D" id="3.30.70.141">
    <property type="entry name" value="Nucleoside diphosphate kinase-like domain"/>
    <property type="match status" value="1"/>
</dbReference>
<comment type="cofactor">
    <cofactor evidence="1">
        <name>Mg(2+)</name>
        <dbReference type="ChEBI" id="CHEBI:18420"/>
    </cofactor>
</comment>
<keyword evidence="4" id="KW-0808">Transferase</keyword>
<dbReference type="EC" id="2.7.4.6" evidence="3"/>
<organism evidence="8 9">
    <name type="scientific">Candidatus Magasanikbacteria bacterium RIFOXYD2_FULL_36_9</name>
    <dbReference type="NCBI Taxonomy" id="1798707"/>
    <lineage>
        <taxon>Bacteria</taxon>
        <taxon>Candidatus Magasanikiibacteriota</taxon>
    </lineage>
</organism>
<evidence type="ECO:0000256" key="5">
    <source>
        <dbReference type="ARBA" id="ARBA00022777"/>
    </source>
</evidence>
<dbReference type="SMART" id="SM00562">
    <property type="entry name" value="NDK"/>
    <property type="match status" value="1"/>
</dbReference>
<sequence length="200" mass="22512">MNLPQKERSFVAIKPDGVQRSLIGDIIKRFERTGLKLVGLKLMMASEEKCWTHYNKDDKWYEEKGANVVKNRTAAGLPVDKPAIEYGRDIIGALVKFMTCSPVVAMVWEGNQAVGIVKKLVGGTEPTSSDVGTIRGDLTLDSYELANLASRAVRNLIHCSDKPEEAQREIEIWFDEKDLVNYRLVQEQILYDVNIDGLLE</sequence>
<comment type="caution">
    <text evidence="6">Lacks conserved residue(s) required for the propagation of feature annotation.</text>
</comment>
<dbReference type="Pfam" id="PF00334">
    <property type="entry name" value="NDK"/>
    <property type="match status" value="1"/>
</dbReference>
<comment type="caution">
    <text evidence="8">The sequence shown here is derived from an EMBL/GenBank/DDBJ whole genome shotgun (WGS) entry which is preliminary data.</text>
</comment>